<sequence>MHFHSQPQTRSTGTGGLLSPNKRITRNRRGAHQHGLGLGTSGATTTTTTRRSPGNGGLFNRQARTPRTTQRGTGGGLFGGSRRAQKTSILPVGSTTRRRPSLGDRINGALLKLKGALTRNPREQASVTTDSIVIFVYYAANFKKAIGDRQMHGRSRRFRH</sequence>
<feature type="compositionally biased region" description="Polar residues" evidence="1">
    <location>
        <begin position="1"/>
        <end position="12"/>
    </location>
</feature>
<organism evidence="2 3">
    <name type="scientific">Sporothrix epigloea</name>
    <dbReference type="NCBI Taxonomy" id="1892477"/>
    <lineage>
        <taxon>Eukaryota</taxon>
        <taxon>Fungi</taxon>
        <taxon>Dikarya</taxon>
        <taxon>Ascomycota</taxon>
        <taxon>Pezizomycotina</taxon>
        <taxon>Sordariomycetes</taxon>
        <taxon>Sordariomycetidae</taxon>
        <taxon>Ophiostomatales</taxon>
        <taxon>Ophiostomataceae</taxon>
        <taxon>Sporothrix</taxon>
    </lineage>
</organism>
<feature type="compositionally biased region" description="Low complexity" evidence="1">
    <location>
        <begin position="61"/>
        <end position="71"/>
    </location>
</feature>
<evidence type="ECO:0000313" key="3">
    <source>
        <dbReference type="Proteomes" id="UP001642501"/>
    </source>
</evidence>
<feature type="compositionally biased region" description="Low complexity" evidence="1">
    <location>
        <begin position="41"/>
        <end position="53"/>
    </location>
</feature>
<feature type="compositionally biased region" description="Basic residues" evidence="1">
    <location>
        <begin position="23"/>
        <end position="32"/>
    </location>
</feature>
<reference evidence="2 3" key="1">
    <citation type="submission" date="2024-01" db="EMBL/GenBank/DDBJ databases">
        <authorList>
            <person name="Allen C."/>
            <person name="Tagirdzhanova G."/>
        </authorList>
    </citation>
    <scope>NUCLEOTIDE SEQUENCE [LARGE SCALE GENOMIC DNA]</scope>
    <source>
        <strain evidence="2 3">CBS 573.63</strain>
    </source>
</reference>
<gene>
    <name evidence="2" type="ORF">SEPCBS57363_001035</name>
</gene>
<feature type="region of interest" description="Disordered" evidence="1">
    <location>
        <begin position="1"/>
        <end position="87"/>
    </location>
</feature>
<dbReference type="EMBL" id="CAWUOM010000010">
    <property type="protein sequence ID" value="CAK7264370.1"/>
    <property type="molecule type" value="Genomic_DNA"/>
</dbReference>
<accession>A0ABP0DB01</accession>
<evidence type="ECO:0000256" key="1">
    <source>
        <dbReference type="SAM" id="MobiDB-lite"/>
    </source>
</evidence>
<comment type="caution">
    <text evidence="2">The sequence shown here is derived from an EMBL/GenBank/DDBJ whole genome shotgun (WGS) entry which is preliminary data.</text>
</comment>
<protein>
    <submittedName>
        <fullName evidence="2">Uncharacterized protein</fullName>
    </submittedName>
</protein>
<name>A0ABP0DB01_9PEZI</name>
<evidence type="ECO:0000313" key="2">
    <source>
        <dbReference type="EMBL" id="CAK7264370.1"/>
    </source>
</evidence>
<keyword evidence="3" id="KW-1185">Reference proteome</keyword>
<proteinExistence type="predicted"/>
<dbReference type="Proteomes" id="UP001642501">
    <property type="component" value="Unassembled WGS sequence"/>
</dbReference>